<dbReference type="InterPro" id="IPR029044">
    <property type="entry name" value="Nucleotide-diphossugar_trans"/>
</dbReference>
<evidence type="ECO:0000313" key="1">
    <source>
        <dbReference type="EMBL" id="SES16739.1"/>
    </source>
</evidence>
<dbReference type="OrthoDB" id="7648032at2"/>
<dbReference type="AlphaFoldDB" id="A0A1H9V5B4"/>
<dbReference type="Proteomes" id="UP000198885">
    <property type="component" value="Unassembled WGS sequence"/>
</dbReference>
<dbReference type="Gene3D" id="3.90.550.10">
    <property type="entry name" value="Spore Coat Polysaccharide Biosynthesis Protein SpsA, Chain A"/>
    <property type="match status" value="1"/>
</dbReference>
<proteinExistence type="predicted"/>
<evidence type="ECO:0000313" key="2">
    <source>
        <dbReference type="Proteomes" id="UP000198885"/>
    </source>
</evidence>
<protein>
    <recommendedName>
        <fullName evidence="3">Glycosyl transferase family 8</fullName>
    </recommendedName>
</protein>
<gene>
    <name evidence="1" type="ORF">SAMN04490244_106250</name>
</gene>
<dbReference type="SUPFAM" id="SSF53448">
    <property type="entry name" value="Nucleotide-diphospho-sugar transferases"/>
    <property type="match status" value="1"/>
</dbReference>
<reference evidence="1 2" key="1">
    <citation type="submission" date="2016-10" db="EMBL/GenBank/DDBJ databases">
        <authorList>
            <person name="de Groot N.N."/>
        </authorList>
    </citation>
    <scope>NUCLEOTIDE SEQUENCE [LARGE SCALE GENOMIC DNA]</scope>
    <source>
        <strain evidence="1 2">DSM 23042</strain>
    </source>
</reference>
<dbReference type="EMBL" id="FOGU01000006">
    <property type="protein sequence ID" value="SES16739.1"/>
    <property type="molecule type" value="Genomic_DNA"/>
</dbReference>
<dbReference type="STRING" id="641238.SAMN04490244_106250"/>
<name>A0A1H9V5B4_9RHOB</name>
<sequence length="300" mass="34005">MMAPGVAVYFVVEGRHLEAQAVLLASSLRRHAVGEVDLIAYRPAVSDAPELTAATRAAFDRAGVRVETFDVPPDTWKKPYPHGNKILASRAPRDADAHVFLDTDMVACAPLDFTEMLGSGAVSMVPDGTPNWGKDGDRWARVYGHFGLDMPEERVRLTRRKRIAFYPYFNAGMIAYWDSYAGGRQTFPETWYETAREIDFNCRVGGKRPWLDQIALPIALRRHALRYNVLEDRYNFSISARAFEPDAAPVLIHYHSFRYTAEWPQVVKEKIRMSEFYGVQLMSCLAAQFGAFWYPKTTPA</sequence>
<organism evidence="1 2">
    <name type="scientific">Tranquillimonas rosea</name>
    <dbReference type="NCBI Taxonomy" id="641238"/>
    <lineage>
        <taxon>Bacteria</taxon>
        <taxon>Pseudomonadati</taxon>
        <taxon>Pseudomonadota</taxon>
        <taxon>Alphaproteobacteria</taxon>
        <taxon>Rhodobacterales</taxon>
        <taxon>Roseobacteraceae</taxon>
        <taxon>Tranquillimonas</taxon>
    </lineage>
</organism>
<accession>A0A1H9V5B4</accession>
<dbReference type="RefSeq" id="WP_092693949.1">
    <property type="nucleotide sequence ID" value="NZ_FOGU01000006.1"/>
</dbReference>
<keyword evidence="2" id="KW-1185">Reference proteome</keyword>
<evidence type="ECO:0008006" key="3">
    <source>
        <dbReference type="Google" id="ProtNLM"/>
    </source>
</evidence>